<dbReference type="GO" id="GO:0000455">
    <property type="term" value="P:enzyme-directed rRNA pseudouridine synthesis"/>
    <property type="evidence" value="ECO:0007669"/>
    <property type="project" value="TreeGrafter"/>
</dbReference>
<dbReference type="InterPro" id="IPR002942">
    <property type="entry name" value="S4_RNA-bd"/>
</dbReference>
<comment type="catalytic activity">
    <reaction evidence="5">
        <text>a uridine in RNA = a pseudouridine in RNA</text>
        <dbReference type="Rhea" id="RHEA:48348"/>
        <dbReference type="Rhea" id="RHEA-COMP:12068"/>
        <dbReference type="Rhea" id="RHEA-COMP:12069"/>
        <dbReference type="ChEBI" id="CHEBI:65314"/>
        <dbReference type="ChEBI" id="CHEBI:65315"/>
    </reaction>
</comment>
<dbReference type="InterPro" id="IPR020103">
    <property type="entry name" value="PsdUridine_synth_cat_dom_sf"/>
</dbReference>
<dbReference type="CDD" id="cd02869">
    <property type="entry name" value="PseudoU_synth_RluA_like"/>
    <property type="match status" value="1"/>
</dbReference>
<dbReference type="InterPro" id="IPR006145">
    <property type="entry name" value="PsdUridine_synth_RsuA/RluA"/>
</dbReference>
<dbReference type="SUPFAM" id="SSF55174">
    <property type="entry name" value="Alpha-L RNA-binding motif"/>
    <property type="match status" value="1"/>
</dbReference>
<dbReference type="SUPFAM" id="SSF55120">
    <property type="entry name" value="Pseudouridine synthase"/>
    <property type="match status" value="1"/>
</dbReference>
<proteinExistence type="inferred from homology"/>
<dbReference type="GO" id="GO:0120159">
    <property type="term" value="F:rRNA pseudouridine synthase activity"/>
    <property type="evidence" value="ECO:0007669"/>
    <property type="project" value="UniProtKB-ARBA"/>
</dbReference>
<dbReference type="NCBIfam" id="TIGR00005">
    <property type="entry name" value="rluA_subfam"/>
    <property type="match status" value="1"/>
</dbReference>
<dbReference type="EMBL" id="PFRH01000026">
    <property type="protein sequence ID" value="PJC52846.1"/>
    <property type="molecule type" value="Genomic_DNA"/>
</dbReference>
<comment type="caution">
    <text evidence="8">The sequence shown here is derived from an EMBL/GenBank/DDBJ whole genome shotgun (WGS) entry which is preliminary data.</text>
</comment>
<evidence type="ECO:0000256" key="3">
    <source>
        <dbReference type="PIRSR" id="PIRSR606225-1"/>
    </source>
</evidence>
<dbReference type="Gene3D" id="3.30.2350.10">
    <property type="entry name" value="Pseudouridine synthase"/>
    <property type="match status" value="1"/>
</dbReference>
<organism evidence="8 9">
    <name type="scientific">Candidatus Magasanikbacteria bacterium CG_4_9_14_0_2_um_filter_42_11</name>
    <dbReference type="NCBI Taxonomy" id="1974643"/>
    <lineage>
        <taxon>Bacteria</taxon>
        <taxon>Candidatus Magasanikiibacteriota</taxon>
    </lineage>
</organism>
<dbReference type="InterPro" id="IPR006225">
    <property type="entry name" value="PsdUridine_synth_RluC/D"/>
</dbReference>
<dbReference type="Pfam" id="PF00849">
    <property type="entry name" value="PseudoU_synth_2"/>
    <property type="match status" value="1"/>
</dbReference>
<evidence type="ECO:0000256" key="1">
    <source>
        <dbReference type="ARBA" id="ARBA00010876"/>
    </source>
</evidence>
<keyword evidence="2 5" id="KW-0413">Isomerase</keyword>
<evidence type="ECO:0000256" key="2">
    <source>
        <dbReference type="ARBA" id="ARBA00023235"/>
    </source>
</evidence>
<dbReference type="AlphaFoldDB" id="A0A2M8FAV1"/>
<gene>
    <name evidence="8" type="ORF">CO030_00760</name>
</gene>
<dbReference type="Pfam" id="PF01479">
    <property type="entry name" value="S4"/>
    <property type="match status" value="1"/>
</dbReference>
<dbReference type="PROSITE" id="PS50889">
    <property type="entry name" value="S4"/>
    <property type="match status" value="1"/>
</dbReference>
<feature type="active site" evidence="3">
    <location>
        <position position="181"/>
    </location>
</feature>
<feature type="domain" description="RNA-binding S4" evidence="7">
    <location>
        <begin position="51"/>
        <end position="112"/>
    </location>
</feature>
<comment type="similarity">
    <text evidence="1 5">Belongs to the pseudouridine synthase RluA family.</text>
</comment>
<evidence type="ECO:0000256" key="5">
    <source>
        <dbReference type="RuleBase" id="RU362028"/>
    </source>
</evidence>
<dbReference type="InterPro" id="IPR036986">
    <property type="entry name" value="S4_RNA-bd_sf"/>
</dbReference>
<dbReference type="PANTHER" id="PTHR21600">
    <property type="entry name" value="MITOCHONDRIAL RNA PSEUDOURIDINE SYNTHASE"/>
    <property type="match status" value="1"/>
</dbReference>
<dbReference type="CDD" id="cd00165">
    <property type="entry name" value="S4"/>
    <property type="match status" value="1"/>
</dbReference>
<dbReference type="PANTHER" id="PTHR21600:SF44">
    <property type="entry name" value="RIBOSOMAL LARGE SUBUNIT PSEUDOURIDINE SYNTHASE D"/>
    <property type="match status" value="1"/>
</dbReference>
<feature type="region of interest" description="Disordered" evidence="6">
    <location>
        <begin position="1"/>
        <end position="31"/>
    </location>
</feature>
<reference evidence="9" key="1">
    <citation type="submission" date="2017-09" db="EMBL/GenBank/DDBJ databases">
        <title>Depth-based differentiation of microbial function through sediment-hosted aquifers and enrichment of novel symbionts in the deep terrestrial subsurface.</title>
        <authorList>
            <person name="Probst A.J."/>
            <person name="Ladd B."/>
            <person name="Jarett J.K."/>
            <person name="Geller-Mcgrath D.E."/>
            <person name="Sieber C.M.K."/>
            <person name="Emerson J.B."/>
            <person name="Anantharaman K."/>
            <person name="Thomas B.C."/>
            <person name="Malmstrom R."/>
            <person name="Stieglmeier M."/>
            <person name="Klingl A."/>
            <person name="Woyke T."/>
            <person name="Ryan C.M."/>
            <person name="Banfield J.F."/>
        </authorList>
    </citation>
    <scope>NUCLEOTIDE SEQUENCE [LARGE SCALE GENOMIC DNA]</scope>
</reference>
<accession>A0A2M8FAV1</accession>
<keyword evidence="4" id="KW-0694">RNA-binding</keyword>
<evidence type="ECO:0000256" key="4">
    <source>
        <dbReference type="PROSITE-ProRule" id="PRU00182"/>
    </source>
</evidence>
<dbReference type="GO" id="GO:0003723">
    <property type="term" value="F:RNA binding"/>
    <property type="evidence" value="ECO:0007669"/>
    <property type="project" value="UniProtKB-KW"/>
</dbReference>
<sequence length="359" mass="40416">MVLPIESGPSRRTPEKNGFLRTYGGPRSAKRTTKSFMNTESYIVDATHSGSRLDLFLSEVSLHSRSHIKKLVSHGYIYIKDAPAKKAGSIVNEGDTVRVEPEPSYEKVRKEEKDDTSLYANIIVLGETPDYVVIHKPAGLLVHPTDAGEAVTLTSWLLSKYPDIAGVGENPVRPGIVHRLDKEASGVLVIARTNAMFQHLKEQFKSRTIEKEYTVLVYGAFEKNEDTIDFAIDRGKDGRMVSRPKMKDVTLNTIDDIQPGKESRTDFKVIKRIGRFSLLSVRLHSGRTHQIRVHMFACAHPVVGDTLYFNKHLLKKSETKLGRLFLHAAKLCFQDLAEEKHCFESPLPEELQSYLDSLT</sequence>
<name>A0A2M8FAV1_9BACT</name>
<comment type="function">
    <text evidence="5">Responsible for synthesis of pseudouridine from uracil.</text>
</comment>
<dbReference type="InterPro" id="IPR050188">
    <property type="entry name" value="RluA_PseudoU_synthase"/>
</dbReference>
<evidence type="ECO:0000313" key="8">
    <source>
        <dbReference type="EMBL" id="PJC52846.1"/>
    </source>
</evidence>
<evidence type="ECO:0000256" key="6">
    <source>
        <dbReference type="SAM" id="MobiDB-lite"/>
    </source>
</evidence>
<evidence type="ECO:0000313" key="9">
    <source>
        <dbReference type="Proteomes" id="UP000231456"/>
    </source>
</evidence>
<dbReference type="Proteomes" id="UP000231456">
    <property type="component" value="Unassembled WGS sequence"/>
</dbReference>
<protein>
    <recommendedName>
        <fullName evidence="5">Pseudouridine synthase</fullName>
        <ecNumber evidence="5">5.4.99.-</ecNumber>
    </recommendedName>
</protein>
<dbReference type="EC" id="5.4.99.-" evidence="5"/>
<evidence type="ECO:0000259" key="7">
    <source>
        <dbReference type="SMART" id="SM00363"/>
    </source>
</evidence>
<dbReference type="Gene3D" id="3.10.290.10">
    <property type="entry name" value="RNA-binding S4 domain"/>
    <property type="match status" value="1"/>
</dbReference>
<dbReference type="SMART" id="SM00363">
    <property type="entry name" value="S4"/>
    <property type="match status" value="1"/>
</dbReference>